<feature type="region of interest" description="Disordered" evidence="1">
    <location>
        <begin position="1"/>
        <end position="92"/>
    </location>
</feature>
<sequence>MRADRTGQPAAGNGLVPLFFDRKHPAAGGGAVRRPSLDGGDRGGPGPFFPTRFPFVPRPAADPPAQPVDRRLRGPAADAADRQAAGRPARAHLLFRSRKTGIAAAPDAGGASPLPHDAGVRADLPLRRPPAPFPRRLRQAALRRFVRRGGRVA</sequence>
<dbReference type="AlphaFoldDB" id="A0A645GI09"/>
<feature type="compositionally biased region" description="Pro residues" evidence="1">
    <location>
        <begin position="56"/>
        <end position="66"/>
    </location>
</feature>
<gene>
    <name evidence="2" type="ORF">SDC9_170872</name>
</gene>
<feature type="region of interest" description="Disordered" evidence="1">
    <location>
        <begin position="104"/>
        <end position="135"/>
    </location>
</feature>
<dbReference type="EMBL" id="VSSQ01072010">
    <property type="protein sequence ID" value="MPN23484.1"/>
    <property type="molecule type" value="Genomic_DNA"/>
</dbReference>
<name>A0A645GI09_9ZZZZ</name>
<proteinExistence type="predicted"/>
<protein>
    <submittedName>
        <fullName evidence="2">Uncharacterized protein</fullName>
    </submittedName>
</protein>
<evidence type="ECO:0000313" key="2">
    <source>
        <dbReference type="EMBL" id="MPN23484.1"/>
    </source>
</evidence>
<feature type="compositionally biased region" description="Low complexity" evidence="1">
    <location>
        <begin position="74"/>
        <end position="88"/>
    </location>
</feature>
<organism evidence="2">
    <name type="scientific">bioreactor metagenome</name>
    <dbReference type="NCBI Taxonomy" id="1076179"/>
    <lineage>
        <taxon>unclassified sequences</taxon>
        <taxon>metagenomes</taxon>
        <taxon>ecological metagenomes</taxon>
    </lineage>
</organism>
<reference evidence="2" key="1">
    <citation type="submission" date="2019-08" db="EMBL/GenBank/DDBJ databases">
        <authorList>
            <person name="Kucharzyk K."/>
            <person name="Murdoch R.W."/>
            <person name="Higgins S."/>
            <person name="Loffler F."/>
        </authorList>
    </citation>
    <scope>NUCLEOTIDE SEQUENCE</scope>
</reference>
<evidence type="ECO:0000256" key="1">
    <source>
        <dbReference type="SAM" id="MobiDB-lite"/>
    </source>
</evidence>
<comment type="caution">
    <text evidence="2">The sequence shown here is derived from an EMBL/GenBank/DDBJ whole genome shotgun (WGS) entry which is preliminary data.</text>
</comment>
<accession>A0A645GI09</accession>